<accession>H1KYT9</accession>
<dbReference type="Proteomes" id="UP000003706">
    <property type="component" value="Unassembled WGS sequence"/>
</dbReference>
<sequence length="67" mass="7584">MRETLGPIAVPQMIFFVNKLPKTRSGKIMRGVLKKLISGEELGDLSTIEDNTSIDEIKKELSDFKFE</sequence>
<dbReference type="SUPFAM" id="SSF56801">
    <property type="entry name" value="Acetyl-CoA synthetase-like"/>
    <property type="match status" value="1"/>
</dbReference>
<dbReference type="EMBL" id="AGJL01000020">
    <property type="protein sequence ID" value="EHP86836.1"/>
    <property type="molecule type" value="Genomic_DNA"/>
</dbReference>
<name>H1KYT9_9EURY</name>
<dbReference type="PATRIC" id="fig|647171.4.peg.943"/>
<dbReference type="PANTHER" id="PTHR24095:SF232">
    <property type="entry name" value="ACETYL-COENZYME A SYNTHETASE"/>
    <property type="match status" value="1"/>
</dbReference>
<gene>
    <name evidence="2" type="ORF">MetfoDRAFT_0962</name>
</gene>
<evidence type="ECO:0000259" key="1">
    <source>
        <dbReference type="Pfam" id="PF13193"/>
    </source>
</evidence>
<dbReference type="GO" id="GO:0003987">
    <property type="term" value="F:acetate-CoA ligase activity"/>
    <property type="evidence" value="ECO:0007669"/>
    <property type="project" value="TreeGrafter"/>
</dbReference>
<keyword evidence="2" id="KW-0436">Ligase</keyword>
<evidence type="ECO:0000313" key="2">
    <source>
        <dbReference type="EMBL" id="EHP86836.1"/>
    </source>
</evidence>
<evidence type="ECO:0000313" key="3">
    <source>
        <dbReference type="Proteomes" id="UP000003706"/>
    </source>
</evidence>
<feature type="domain" description="AMP-binding enzyme C-terminal" evidence="1">
    <location>
        <begin position="2"/>
        <end position="27"/>
    </location>
</feature>
<dbReference type="Pfam" id="PF13193">
    <property type="entry name" value="AMP-binding_C"/>
    <property type="match status" value="1"/>
</dbReference>
<organism evidence="2 3">
    <name type="scientific">Methanotorris formicicus Mc-S-70</name>
    <dbReference type="NCBI Taxonomy" id="647171"/>
    <lineage>
        <taxon>Archaea</taxon>
        <taxon>Methanobacteriati</taxon>
        <taxon>Methanobacteriota</taxon>
        <taxon>Methanomada group</taxon>
        <taxon>Methanococci</taxon>
        <taxon>Methanococcales</taxon>
        <taxon>Methanocaldococcaceae</taxon>
        <taxon>Methanotorris</taxon>
    </lineage>
</organism>
<dbReference type="STRING" id="647171.MetfoDRAFT_0962"/>
<dbReference type="PANTHER" id="PTHR24095">
    <property type="entry name" value="ACETYL-COENZYME A SYNTHETASE"/>
    <property type="match status" value="1"/>
</dbReference>
<proteinExistence type="predicted"/>
<protein>
    <submittedName>
        <fullName evidence="2">Acetate/CoA ligase</fullName>
    </submittedName>
</protein>
<comment type="caution">
    <text evidence="2">The sequence shown here is derived from an EMBL/GenBank/DDBJ whole genome shotgun (WGS) entry which is preliminary data.</text>
</comment>
<dbReference type="Gene3D" id="3.30.300.30">
    <property type="match status" value="1"/>
</dbReference>
<keyword evidence="3" id="KW-1185">Reference proteome</keyword>
<dbReference type="InterPro" id="IPR025110">
    <property type="entry name" value="AMP-bd_C"/>
</dbReference>
<dbReference type="AlphaFoldDB" id="H1KYT9"/>
<dbReference type="InterPro" id="IPR045851">
    <property type="entry name" value="AMP-bd_C_sf"/>
</dbReference>
<reference evidence="2 3" key="1">
    <citation type="submission" date="2011-09" db="EMBL/GenBank/DDBJ databases">
        <title>The draft genome of Methanotorris formicicus Mc-S-70.</title>
        <authorList>
            <consortium name="US DOE Joint Genome Institute (JGI-PGF)"/>
            <person name="Lucas S."/>
            <person name="Han J."/>
            <person name="Lapidus A."/>
            <person name="Cheng J.-F."/>
            <person name="Goodwin L."/>
            <person name="Pitluck S."/>
            <person name="Peters L."/>
            <person name="Land M.L."/>
            <person name="Hauser L."/>
            <person name="Sieprawska-Lupa M."/>
            <person name="Takai K."/>
            <person name="Miyazaki J."/>
            <person name="Whitman W."/>
            <person name="Woyke T.J."/>
        </authorList>
    </citation>
    <scope>NUCLEOTIDE SEQUENCE [LARGE SCALE GENOMIC DNA]</scope>
    <source>
        <strain evidence="2 3">Mc-S-70</strain>
    </source>
</reference>
<dbReference type="GO" id="GO:0006085">
    <property type="term" value="P:acetyl-CoA biosynthetic process"/>
    <property type="evidence" value="ECO:0007669"/>
    <property type="project" value="TreeGrafter"/>
</dbReference>